<sequence length="1090" mass="121507">MAPSPTASGPPRRSRKGSINRPRNNPDVGGDPIQEEPTPAFFGAVPVEPAPLNFSRDRKSSIGASRTSLIERERVDGPSSRKPFAGGTKDNGLRSLASPPLEPTSLGENTPESSRRMFNLFRTRKPSKTDPPKINSPLAPAITQAAMQPSSSLVQADSSKPPKKLSSKFSKFRRNRNRSTNSREDADHLTFVPRAMDSSPSLVESTTSRKSLSIINFVRSRTRSKKGKGNPLNGTPIDFRTRKAPDDNGLPAGAIGTSQASPKRSGRKNSFSLKSRPEEITAYTPASTRVPHSYTAPFNSSVLHDQPTQTATSGGVTMSSQGVKRENSFSFKSRSTETRKPSVPGPSAAQMEFMHPEFQSVLDPAGEATIRTSYFCASDGNLCTDKSGRRQYSFSRLNARSLLVPSQTRRRHTSQWDSSFPTYTLPKVGRELYSMSYVEVDSKSDSSVVVSDADMTHTLSSWMLCVGSVGREIAHLPPIAQFIRPPYPFDLVSTIVRLAVELDPTLVLSEFILLRNRFRLISQDITHFHQPFHRFLGTRMPLNVLFRLNPIFLAKKFAPICVKTTVEIVGMSGALANSMSSHCYLPLRYLPHCGVMLEQYNFWFLVTGSAAHTSEKEVNSRDYIQRYSEFCPDSIQHFAFSSNPPMGQILWPSTALTSIGCLSADPTVSYHTSGFRTTCTIHQPRSRPIRWSEIVTVLSASTHMDYLIMDGISFFPTDDFSWCQPLIDYIRGDLLMAYAVARLNMLALELIIIVLQSPIDINGLYLCGALLTSIRHIVFAGDFFPNARGGEHRLRIRRRAIVCFFFRIVPRCMYLRGASIVSLRDLIMVPGKWMRCGTGVRHITSAPVGNSDPWERVLMKKKPYSDPDSVAQTHLIYVVEWYYCSEMMEVPPNYAVQAVEIYIRQCSESEYSYSDPQFTQFSGPRRKGSAFAGELSLLDLQASDHPVLAQHTVSADNLRRVPKRSIVLNNQTTRDLQAALGRNKILSLRNSELILALGKKRAENLELKRVVSLSKIDLVKMAHHLRILADKIDNHTINQNTAKDAVMESTQCPICYLPMFVPDTPAWSVGSLNCASRVRMYTVVPRAGRL</sequence>
<dbReference type="EMBL" id="JARKIB010000268">
    <property type="protein sequence ID" value="KAJ7718150.1"/>
    <property type="molecule type" value="Genomic_DNA"/>
</dbReference>
<evidence type="ECO:0000313" key="3">
    <source>
        <dbReference type="Proteomes" id="UP001215598"/>
    </source>
</evidence>
<feature type="compositionally biased region" description="Polar residues" evidence="1">
    <location>
        <begin position="145"/>
        <end position="157"/>
    </location>
</feature>
<feature type="compositionally biased region" description="Polar residues" evidence="1">
    <location>
        <begin position="296"/>
        <end position="333"/>
    </location>
</feature>
<name>A0AAD7HDT9_9AGAR</name>
<feature type="compositionally biased region" description="Basic residues" evidence="1">
    <location>
        <begin position="161"/>
        <end position="177"/>
    </location>
</feature>
<feature type="compositionally biased region" description="Polar residues" evidence="1">
    <location>
        <begin position="198"/>
        <end position="214"/>
    </location>
</feature>
<evidence type="ECO:0000256" key="1">
    <source>
        <dbReference type="SAM" id="MobiDB-lite"/>
    </source>
</evidence>
<gene>
    <name evidence="2" type="ORF">B0H16DRAFT_1797802</name>
</gene>
<feature type="region of interest" description="Disordered" evidence="1">
    <location>
        <begin position="1"/>
        <end position="349"/>
    </location>
</feature>
<dbReference type="Proteomes" id="UP001215598">
    <property type="component" value="Unassembled WGS sequence"/>
</dbReference>
<keyword evidence="3" id="KW-1185">Reference proteome</keyword>
<feature type="compositionally biased region" description="Polar residues" evidence="1">
    <location>
        <begin position="256"/>
        <end position="273"/>
    </location>
</feature>
<dbReference type="AlphaFoldDB" id="A0AAD7HDT9"/>
<accession>A0AAD7HDT9</accession>
<comment type="caution">
    <text evidence="2">The sequence shown here is derived from an EMBL/GenBank/DDBJ whole genome shotgun (WGS) entry which is preliminary data.</text>
</comment>
<proteinExistence type="predicted"/>
<reference evidence="2" key="1">
    <citation type="submission" date="2023-03" db="EMBL/GenBank/DDBJ databases">
        <title>Massive genome expansion in bonnet fungi (Mycena s.s.) driven by repeated elements and novel gene families across ecological guilds.</title>
        <authorList>
            <consortium name="Lawrence Berkeley National Laboratory"/>
            <person name="Harder C.B."/>
            <person name="Miyauchi S."/>
            <person name="Viragh M."/>
            <person name="Kuo A."/>
            <person name="Thoen E."/>
            <person name="Andreopoulos B."/>
            <person name="Lu D."/>
            <person name="Skrede I."/>
            <person name="Drula E."/>
            <person name="Henrissat B."/>
            <person name="Morin E."/>
            <person name="Kohler A."/>
            <person name="Barry K."/>
            <person name="LaButti K."/>
            <person name="Morin E."/>
            <person name="Salamov A."/>
            <person name="Lipzen A."/>
            <person name="Mereny Z."/>
            <person name="Hegedus B."/>
            <person name="Baldrian P."/>
            <person name="Stursova M."/>
            <person name="Weitz H."/>
            <person name="Taylor A."/>
            <person name="Grigoriev I.V."/>
            <person name="Nagy L.G."/>
            <person name="Martin F."/>
            <person name="Kauserud H."/>
        </authorList>
    </citation>
    <scope>NUCLEOTIDE SEQUENCE</scope>
    <source>
        <strain evidence="2">CBHHK182m</strain>
    </source>
</reference>
<evidence type="ECO:0000313" key="2">
    <source>
        <dbReference type="EMBL" id="KAJ7718150.1"/>
    </source>
</evidence>
<protein>
    <submittedName>
        <fullName evidence="2">Uncharacterized protein</fullName>
    </submittedName>
</protein>
<organism evidence="2 3">
    <name type="scientific">Mycena metata</name>
    <dbReference type="NCBI Taxonomy" id="1033252"/>
    <lineage>
        <taxon>Eukaryota</taxon>
        <taxon>Fungi</taxon>
        <taxon>Dikarya</taxon>
        <taxon>Basidiomycota</taxon>
        <taxon>Agaricomycotina</taxon>
        <taxon>Agaricomycetes</taxon>
        <taxon>Agaricomycetidae</taxon>
        <taxon>Agaricales</taxon>
        <taxon>Marasmiineae</taxon>
        <taxon>Mycenaceae</taxon>
        <taxon>Mycena</taxon>
    </lineage>
</organism>